<keyword evidence="2" id="KW-1185">Reference proteome</keyword>
<proteinExistence type="predicted"/>
<reference evidence="1 2" key="1">
    <citation type="submission" date="2014-06" db="EMBL/GenBank/DDBJ databases">
        <authorList>
            <person name="Swart Estienne"/>
        </authorList>
    </citation>
    <scope>NUCLEOTIDE SEQUENCE [LARGE SCALE GENOMIC DNA]</scope>
    <source>
        <strain evidence="1 2">130c</strain>
    </source>
</reference>
<dbReference type="AlphaFoldDB" id="A0A078ABX6"/>
<gene>
    <name evidence="1" type="primary">Contig7799.g8323</name>
    <name evidence="1" type="ORF">STYLEM_8343</name>
</gene>
<evidence type="ECO:0000313" key="1">
    <source>
        <dbReference type="EMBL" id="CDW79356.1"/>
    </source>
</evidence>
<name>A0A078ABX6_STYLE</name>
<accession>A0A078ABX6</accession>
<dbReference type="InParanoid" id="A0A078ABX6"/>
<dbReference type="Proteomes" id="UP000039865">
    <property type="component" value="Unassembled WGS sequence"/>
</dbReference>
<sequence>MFNYAGVGSSYRPEKVVGGFDTLDFNSHRILYAGPDPADKDKVLIRKIVQVSDSTYCYEESRISASENTHEPTVHTQLIRLKGFNLKEHVDDYELNLRGKYKPIPNLLGFSLYYRDPKEAVPHVSVIENTLNKIKADSWIEFFQDLRDKRDMSQYLKGRWFGF</sequence>
<dbReference type="OrthoDB" id="311441at2759"/>
<protein>
    <submittedName>
        <fullName evidence="1">Uncharacterized protein</fullName>
    </submittedName>
</protein>
<organism evidence="1 2">
    <name type="scientific">Stylonychia lemnae</name>
    <name type="common">Ciliate</name>
    <dbReference type="NCBI Taxonomy" id="5949"/>
    <lineage>
        <taxon>Eukaryota</taxon>
        <taxon>Sar</taxon>
        <taxon>Alveolata</taxon>
        <taxon>Ciliophora</taxon>
        <taxon>Intramacronucleata</taxon>
        <taxon>Spirotrichea</taxon>
        <taxon>Stichotrichia</taxon>
        <taxon>Sporadotrichida</taxon>
        <taxon>Oxytrichidae</taxon>
        <taxon>Stylonychinae</taxon>
        <taxon>Stylonychia</taxon>
    </lineage>
</organism>
<dbReference type="EMBL" id="CCKQ01007921">
    <property type="protein sequence ID" value="CDW79356.1"/>
    <property type="molecule type" value="Genomic_DNA"/>
</dbReference>
<evidence type="ECO:0000313" key="2">
    <source>
        <dbReference type="Proteomes" id="UP000039865"/>
    </source>
</evidence>